<keyword evidence="6" id="KW-0813">Transport</keyword>
<dbReference type="InterPro" id="IPR008698">
    <property type="entry name" value="NDUB7"/>
</dbReference>
<evidence type="ECO:0000256" key="9">
    <source>
        <dbReference type="ARBA" id="ARBA00022982"/>
    </source>
</evidence>
<evidence type="ECO:0000256" key="3">
    <source>
        <dbReference type="ARBA" id="ARBA00004637"/>
    </source>
</evidence>
<evidence type="ECO:0000256" key="12">
    <source>
        <dbReference type="ARBA" id="ARBA00023157"/>
    </source>
</evidence>
<evidence type="ECO:0000256" key="1">
    <source>
        <dbReference type="ARBA" id="ARBA00003195"/>
    </source>
</evidence>
<keyword evidence="7" id="KW-0679">Respiratory chain</keyword>
<dbReference type="Pfam" id="PF05676">
    <property type="entry name" value="NDUF_B7"/>
    <property type="match status" value="1"/>
</dbReference>
<comment type="caution">
    <text evidence="14">The sequence shown here is derived from an EMBL/GenBank/DDBJ whole genome shotgun (WGS) entry which is preliminary data.</text>
</comment>
<evidence type="ECO:0000256" key="13">
    <source>
        <dbReference type="SAM" id="Coils"/>
    </source>
</evidence>
<gene>
    <name evidence="14" type="ORF">MNOR_LOCUS3522</name>
</gene>
<keyword evidence="9" id="KW-0249">Electron transport</keyword>
<reference evidence="14 15" key="1">
    <citation type="submission" date="2024-05" db="EMBL/GenBank/DDBJ databases">
        <authorList>
            <person name="Wallberg A."/>
        </authorList>
    </citation>
    <scope>NUCLEOTIDE SEQUENCE [LARGE SCALE GENOMIC DNA]</scope>
</reference>
<dbReference type="Proteomes" id="UP001497623">
    <property type="component" value="Unassembled WGS sequence"/>
</dbReference>
<proteinExistence type="inferred from homology"/>
<comment type="function">
    <text evidence="1">Accessory subunit of the mitochondrial membrane respiratory chain NADH dehydrogenase (Complex I), that is believed not to be involved in catalysis. Complex I functions in the transfer of electrons from NADH to the respiratory chain. The immediate electron acceptor for the enzyme is believed to be ubiquinone.</text>
</comment>
<evidence type="ECO:0000256" key="5">
    <source>
        <dbReference type="ARBA" id="ARBA00018677"/>
    </source>
</evidence>
<keyword evidence="10" id="KW-0496">Mitochondrion</keyword>
<keyword evidence="8" id="KW-0999">Mitochondrion inner membrane</keyword>
<accession>A0AAV2PR14</accession>
<keyword evidence="15" id="KW-1185">Reference proteome</keyword>
<keyword evidence="13" id="KW-0175">Coiled coil</keyword>
<dbReference type="GO" id="GO:0005743">
    <property type="term" value="C:mitochondrial inner membrane"/>
    <property type="evidence" value="ECO:0007669"/>
    <property type="project" value="UniProtKB-SubCell"/>
</dbReference>
<evidence type="ECO:0000256" key="8">
    <source>
        <dbReference type="ARBA" id="ARBA00022792"/>
    </source>
</evidence>
<dbReference type="PANTHER" id="PTHR20900:SF0">
    <property type="entry name" value="NADH DEHYDROGENASE [UBIQUINONE] 1 BETA SUBCOMPLEX SUBUNIT 7"/>
    <property type="match status" value="1"/>
</dbReference>
<protein>
    <recommendedName>
        <fullName evidence="5">NADH dehydrogenase [ubiquinone] 1 beta subcomplex subunit 7</fullName>
    </recommendedName>
</protein>
<name>A0AAV2PR14_MEGNR</name>
<evidence type="ECO:0000256" key="10">
    <source>
        <dbReference type="ARBA" id="ARBA00023128"/>
    </source>
</evidence>
<organism evidence="14 15">
    <name type="scientific">Meganyctiphanes norvegica</name>
    <name type="common">Northern krill</name>
    <name type="synonym">Thysanopoda norvegica</name>
    <dbReference type="NCBI Taxonomy" id="48144"/>
    <lineage>
        <taxon>Eukaryota</taxon>
        <taxon>Metazoa</taxon>
        <taxon>Ecdysozoa</taxon>
        <taxon>Arthropoda</taxon>
        <taxon>Crustacea</taxon>
        <taxon>Multicrustacea</taxon>
        <taxon>Malacostraca</taxon>
        <taxon>Eumalacostraca</taxon>
        <taxon>Eucarida</taxon>
        <taxon>Euphausiacea</taxon>
        <taxon>Euphausiidae</taxon>
        <taxon>Meganyctiphanes</taxon>
    </lineage>
</organism>
<evidence type="ECO:0000256" key="2">
    <source>
        <dbReference type="ARBA" id="ARBA00004569"/>
    </source>
</evidence>
<dbReference type="GO" id="GO:0005758">
    <property type="term" value="C:mitochondrial intermembrane space"/>
    <property type="evidence" value="ECO:0007669"/>
    <property type="project" value="UniProtKB-SubCell"/>
</dbReference>
<evidence type="ECO:0000256" key="11">
    <source>
        <dbReference type="ARBA" id="ARBA00023136"/>
    </source>
</evidence>
<evidence type="ECO:0000256" key="7">
    <source>
        <dbReference type="ARBA" id="ARBA00022660"/>
    </source>
</evidence>
<evidence type="ECO:0000256" key="4">
    <source>
        <dbReference type="ARBA" id="ARBA00008006"/>
    </source>
</evidence>
<sequence>MIINYIDDEIRAPLFCRAVCCEQLITINMGHVFSQYLGDVTTRPDYTKEATFDPTLGYPEGRKERVMVATQEEMEKAKIPLAERDYCAHLLINYRNCRQNVWPFAYQCAHEKHEYLNCQYDDYVLRMKEHEREHRLLERAKRKTARAAREEAAEDDE</sequence>
<keyword evidence="11" id="KW-0472">Membrane</keyword>
<feature type="coiled-coil region" evidence="13">
    <location>
        <begin position="120"/>
        <end position="147"/>
    </location>
</feature>
<evidence type="ECO:0000256" key="6">
    <source>
        <dbReference type="ARBA" id="ARBA00022448"/>
    </source>
</evidence>
<keyword evidence="12" id="KW-1015">Disulfide bond</keyword>
<comment type="subcellular location">
    <subcellularLocation>
        <location evidence="3">Mitochondrion inner membrane</location>
        <topology evidence="3">Peripheral membrane protein</topology>
    </subcellularLocation>
    <subcellularLocation>
        <location evidence="2">Mitochondrion intermembrane space</location>
    </subcellularLocation>
</comment>
<evidence type="ECO:0000313" key="14">
    <source>
        <dbReference type="EMBL" id="CAL4063667.1"/>
    </source>
</evidence>
<dbReference type="PANTHER" id="PTHR20900">
    <property type="entry name" value="NADH:UBIQUINONE OXIDOREDUCTASE B18-LIKE SUBUNIT"/>
    <property type="match status" value="1"/>
</dbReference>
<evidence type="ECO:0000313" key="15">
    <source>
        <dbReference type="Proteomes" id="UP001497623"/>
    </source>
</evidence>
<dbReference type="AlphaFoldDB" id="A0AAV2PR14"/>
<comment type="similarity">
    <text evidence="4">Belongs to the complex I NDUFB7 subunit family.</text>
</comment>
<dbReference type="EMBL" id="CAXKWB010001211">
    <property type="protein sequence ID" value="CAL4063667.1"/>
    <property type="molecule type" value="Genomic_DNA"/>
</dbReference>